<protein>
    <submittedName>
        <fullName evidence="2">Uncharacterized protein</fullName>
    </submittedName>
</protein>
<accession>A0A455SRZ1</accession>
<evidence type="ECO:0000256" key="1">
    <source>
        <dbReference type="SAM" id="Phobius"/>
    </source>
</evidence>
<dbReference type="EMBL" id="AP019376">
    <property type="protein sequence ID" value="BBH87934.1"/>
    <property type="molecule type" value="Genomic_DNA"/>
</dbReference>
<reference evidence="2" key="1">
    <citation type="submission" date="2018-12" db="EMBL/GenBank/DDBJ databases">
        <title>Novel natural products biosynthetic potential of the class Ktedonobacteria.</title>
        <authorList>
            <person name="Zheng Y."/>
            <person name="Saitou A."/>
            <person name="Wang C.M."/>
            <person name="Toyoda A."/>
            <person name="Minakuchi Y."/>
            <person name="Sekiguchi Y."/>
            <person name="Ueda K."/>
            <person name="Takano H."/>
            <person name="Sakai Y."/>
            <person name="Yokota A."/>
            <person name="Yabe S."/>
        </authorList>
    </citation>
    <scope>NUCLEOTIDE SEQUENCE</scope>
    <source>
        <strain evidence="2">COM3</strain>
    </source>
</reference>
<keyword evidence="1" id="KW-0812">Transmembrane</keyword>
<feature type="transmembrane region" description="Helical" evidence="1">
    <location>
        <begin position="93"/>
        <end position="114"/>
    </location>
</feature>
<organism evidence="2">
    <name type="scientific">Thermosporothrix sp. COM3</name>
    <dbReference type="NCBI Taxonomy" id="2490863"/>
    <lineage>
        <taxon>Bacteria</taxon>
        <taxon>Bacillati</taxon>
        <taxon>Chloroflexota</taxon>
        <taxon>Ktedonobacteria</taxon>
        <taxon>Ktedonobacterales</taxon>
        <taxon>Thermosporotrichaceae</taxon>
        <taxon>Thermosporothrix</taxon>
    </lineage>
</organism>
<evidence type="ECO:0000313" key="2">
    <source>
        <dbReference type="EMBL" id="BBH87934.1"/>
    </source>
</evidence>
<proteinExistence type="predicted"/>
<dbReference type="AlphaFoldDB" id="A0A455SRZ1"/>
<keyword evidence="1" id="KW-1133">Transmembrane helix</keyword>
<name>A0A455SRZ1_9CHLR</name>
<gene>
    <name evidence="2" type="ORF">KTC_26850</name>
</gene>
<sequence length="124" mass="14027">MAGNGSEYRNDKRGRQWGESLVHRRTQTAPRQLLADLEEYYAPIEDDQALTRVWQRFEELRAQRYEAARATGKIILFPRRGELAVPTKRLPHLGIAALVATLLCVGGGIAYMAFKREGIQRAAC</sequence>
<keyword evidence="1" id="KW-0472">Membrane</keyword>